<dbReference type="RefSeq" id="WP_133352239.1">
    <property type="nucleotide sequence ID" value="NZ_SMZQ01000017.1"/>
</dbReference>
<evidence type="ECO:0000313" key="2">
    <source>
        <dbReference type="Proteomes" id="UP000294621"/>
    </source>
</evidence>
<accession>A0A4R5XNK8</accession>
<sequence>MTTDVNALALDMLTFSGLLRIIRQPQLAENYEARAKYFLSGPAEEEVEETRAWVRLTLQGGSGGLGDMYVQKTDGSVDESLTRQYTELLQKLTDFAKGGPEPVSLLQQMGNIMFAHGYTYVRLVEVPTGKWPLRRGRTMYEVMTAPGVTRLVDSALLGGAVSYDPRGTRRDMQECQMTARRLFEEGRTDDWVHFSSSQVIPGETLRRATA</sequence>
<gene>
    <name evidence="1" type="ORF">E2R57_20530</name>
</gene>
<dbReference type="OrthoDB" id="4932107at2"/>
<organism evidence="1 2">
    <name type="scientific">Arthrobacter nitrophenolicus</name>
    <dbReference type="NCBI Taxonomy" id="683150"/>
    <lineage>
        <taxon>Bacteria</taxon>
        <taxon>Bacillati</taxon>
        <taxon>Actinomycetota</taxon>
        <taxon>Actinomycetes</taxon>
        <taxon>Micrococcales</taxon>
        <taxon>Micrococcaceae</taxon>
        <taxon>Arthrobacter</taxon>
    </lineage>
</organism>
<reference evidence="1 2" key="1">
    <citation type="submission" date="2019-03" db="EMBL/GenBank/DDBJ databases">
        <title>Genome Sequencing and Assembly of Various Microbes Isolated from Partially Reclaimed Soil and Acid Mine Drainage (AMD) Site.</title>
        <authorList>
            <person name="Steinbock B."/>
            <person name="Bechtold R."/>
            <person name="Sevigny J.L."/>
            <person name="Thomas D."/>
            <person name="Cuthill L.R."/>
            <person name="Aveiro Johannsen E.J."/>
            <person name="Thomas K."/>
            <person name="Ghosh A."/>
        </authorList>
    </citation>
    <scope>NUCLEOTIDE SEQUENCE [LARGE SCALE GENOMIC DNA]</scope>
    <source>
        <strain evidence="1 2">S-A1</strain>
    </source>
</reference>
<name>A0A4R5XNK8_9MICC</name>
<protein>
    <submittedName>
        <fullName evidence="1">Uncharacterized protein</fullName>
    </submittedName>
</protein>
<dbReference type="Proteomes" id="UP000294621">
    <property type="component" value="Unassembled WGS sequence"/>
</dbReference>
<proteinExistence type="predicted"/>
<dbReference type="AlphaFoldDB" id="A0A4R5XNK8"/>
<dbReference type="EMBL" id="SMZQ01000017">
    <property type="protein sequence ID" value="TDL32097.1"/>
    <property type="molecule type" value="Genomic_DNA"/>
</dbReference>
<comment type="caution">
    <text evidence="1">The sequence shown here is derived from an EMBL/GenBank/DDBJ whole genome shotgun (WGS) entry which is preliminary data.</text>
</comment>
<evidence type="ECO:0000313" key="1">
    <source>
        <dbReference type="EMBL" id="TDL32097.1"/>
    </source>
</evidence>